<dbReference type="Proteomes" id="UP000486297">
    <property type="component" value="Unassembled WGS sequence"/>
</dbReference>
<dbReference type="CDD" id="cd01029">
    <property type="entry name" value="TOPRIM_primases"/>
    <property type="match status" value="1"/>
</dbReference>
<dbReference type="GO" id="GO:0008270">
    <property type="term" value="F:zinc ion binding"/>
    <property type="evidence" value="ECO:0007669"/>
    <property type="project" value="InterPro"/>
</dbReference>
<dbReference type="Pfam" id="PF23639">
    <property type="entry name" value="DUF7146"/>
    <property type="match status" value="1"/>
</dbReference>
<dbReference type="InterPro" id="IPR013237">
    <property type="entry name" value="Phage_T7_Gp4_N"/>
</dbReference>
<proteinExistence type="predicted"/>
<evidence type="ECO:0000259" key="1">
    <source>
        <dbReference type="SMART" id="SM00778"/>
    </source>
</evidence>
<accession>A0A7X2KYT2</accession>
<dbReference type="InterPro" id="IPR055570">
    <property type="entry name" value="DUF7146"/>
</dbReference>
<dbReference type="RefSeq" id="WP_095502265.1">
    <property type="nucleotide sequence ID" value="NZ_WJXO01000001.1"/>
</dbReference>
<reference evidence="2" key="1">
    <citation type="journal article" name="Emerg. Infect. Dis.">
        <title>Two cases of a newly characterized neisseria species.</title>
        <authorList>
            <person name="Mustapha M."/>
            <person name="Lemos A.P.S."/>
            <person name="Harrison L.H."/>
            <person name="Vantyne D."/>
            <person name="Sacchi C.T."/>
        </authorList>
    </citation>
    <scope>NUCLEOTIDE SEQUENCE</scope>
    <source>
        <strain evidence="2">N.95.16</strain>
    </source>
</reference>
<dbReference type="InterPro" id="IPR034154">
    <property type="entry name" value="TOPRIM_DnaG/twinkle"/>
</dbReference>
<dbReference type="SMART" id="SM00778">
    <property type="entry name" value="Prim_Zn_Ribbon"/>
    <property type="match status" value="1"/>
</dbReference>
<feature type="domain" description="DNA primase/helicase Gp4 N-terminal Bacteriophage T7-like" evidence="1">
    <location>
        <begin position="33"/>
        <end position="71"/>
    </location>
</feature>
<dbReference type="GO" id="GO:0004386">
    <property type="term" value="F:helicase activity"/>
    <property type="evidence" value="ECO:0007669"/>
    <property type="project" value="InterPro"/>
</dbReference>
<dbReference type="AlphaFoldDB" id="A0A7X2KYT2"/>
<sequence>MSRLDYHEIRQRAAGNWHGILTALGLPSESLTNKHQPCPACGGTDRYRFDDKGGNGGFICTHYKNGAGDGFDLLMHYFGYSFHEAALAVAGVLGMIDNAAPETHATAAPRVAPPQPPKTPPKDRLNKLAAIWEQAAPVSDGDPVSGYLQGRGLTMAEPYPEALRYHAALPYWAECSDGWKEIGRFPAMVAAITEADGTLAGLHITYLKRCYTKPQGDSGGHTQSYTKLNLHHPETGAQLPAKKMQVRFEGMSWLSGHAVRLFQPVNNALMVCEGIETALAAHELTGWPVSACLSTSGLKSFKWPSELQALGIYADHDPAGLEAADKLARRAIQAGLDVFTWKSDTPNTDALDELNAIQAAEAAGGIND</sequence>
<comment type="caution">
    <text evidence="2">The sequence shown here is derived from an EMBL/GenBank/DDBJ whole genome shotgun (WGS) entry which is preliminary data.</text>
</comment>
<dbReference type="Pfam" id="PF13362">
    <property type="entry name" value="Toprim_3"/>
    <property type="match status" value="1"/>
</dbReference>
<dbReference type="SUPFAM" id="SSF57783">
    <property type="entry name" value="Zinc beta-ribbon"/>
    <property type="match status" value="1"/>
</dbReference>
<dbReference type="Pfam" id="PF08273">
    <property type="entry name" value="Zn_Ribbon_Prim"/>
    <property type="match status" value="1"/>
</dbReference>
<organism evidence="2 3">
    <name type="scientific">Neisseria brasiliensis</name>
    <dbReference type="NCBI Taxonomy" id="2666100"/>
    <lineage>
        <taxon>Bacteria</taxon>
        <taxon>Pseudomonadati</taxon>
        <taxon>Pseudomonadota</taxon>
        <taxon>Betaproteobacteria</taxon>
        <taxon>Neisseriales</taxon>
        <taxon>Neisseriaceae</taxon>
        <taxon>Neisseria</taxon>
    </lineage>
</organism>
<dbReference type="EMBL" id="WJXO01000001">
    <property type="protein sequence ID" value="MRN38329.1"/>
    <property type="molecule type" value="Genomic_DNA"/>
</dbReference>
<dbReference type="InterPro" id="IPR006171">
    <property type="entry name" value="TOPRIM_dom"/>
</dbReference>
<evidence type="ECO:0000313" key="3">
    <source>
        <dbReference type="Proteomes" id="UP000486297"/>
    </source>
</evidence>
<keyword evidence="3" id="KW-1185">Reference proteome</keyword>
<dbReference type="Gene3D" id="3.40.1360.10">
    <property type="match status" value="1"/>
</dbReference>
<gene>
    <name evidence="2" type="ORF">GJU80_07505</name>
</gene>
<name>A0A7X2KYT2_9NEIS</name>
<evidence type="ECO:0000313" key="2">
    <source>
        <dbReference type="EMBL" id="MRN38329.1"/>
    </source>
</evidence>
<protein>
    <submittedName>
        <fullName evidence="2">DNA primase</fullName>
    </submittedName>
</protein>